<dbReference type="EC" id="2.7.7.41" evidence="6 18"/>
<evidence type="ECO:0000256" key="14">
    <source>
        <dbReference type="ARBA" id="ARBA00023098"/>
    </source>
</evidence>
<evidence type="ECO:0000256" key="19">
    <source>
        <dbReference type="SAM" id="Phobius"/>
    </source>
</evidence>
<dbReference type="PANTHER" id="PTHR46382:SF1">
    <property type="entry name" value="PHOSPHATIDATE CYTIDYLYLTRANSFERASE"/>
    <property type="match status" value="1"/>
</dbReference>
<organism evidence="20 21">
    <name type="scientific">Geochorda subterranea</name>
    <dbReference type="NCBI Taxonomy" id="3109564"/>
    <lineage>
        <taxon>Bacteria</taxon>
        <taxon>Bacillati</taxon>
        <taxon>Bacillota</taxon>
        <taxon>Limnochordia</taxon>
        <taxon>Limnochordales</taxon>
        <taxon>Geochordaceae</taxon>
        <taxon>Geochorda</taxon>
    </lineage>
</organism>
<comment type="pathway">
    <text evidence="4">Lipid metabolism.</text>
</comment>
<dbReference type="GO" id="GO:0004605">
    <property type="term" value="F:phosphatidate cytidylyltransferase activity"/>
    <property type="evidence" value="ECO:0007669"/>
    <property type="project" value="UniProtKB-EC"/>
</dbReference>
<keyword evidence="16" id="KW-0594">Phospholipid biosynthesis</keyword>
<gene>
    <name evidence="20" type="ORF">VLY81_07545</name>
</gene>
<evidence type="ECO:0000256" key="2">
    <source>
        <dbReference type="ARBA" id="ARBA00004651"/>
    </source>
</evidence>
<feature type="transmembrane region" description="Helical" evidence="19">
    <location>
        <begin position="143"/>
        <end position="161"/>
    </location>
</feature>
<comment type="pathway">
    <text evidence="3 18">Phospholipid metabolism; CDP-diacylglycerol biosynthesis; CDP-diacylglycerol from sn-glycerol 3-phosphate: step 3/3.</text>
</comment>
<evidence type="ECO:0000256" key="12">
    <source>
        <dbReference type="ARBA" id="ARBA00022695"/>
    </source>
</evidence>
<dbReference type="InterPro" id="IPR000374">
    <property type="entry name" value="PC_trans"/>
</dbReference>
<evidence type="ECO:0000256" key="18">
    <source>
        <dbReference type="RuleBase" id="RU003938"/>
    </source>
</evidence>
<dbReference type="PROSITE" id="PS01315">
    <property type="entry name" value="CDS"/>
    <property type="match status" value="1"/>
</dbReference>
<evidence type="ECO:0000256" key="13">
    <source>
        <dbReference type="ARBA" id="ARBA00022989"/>
    </source>
</evidence>
<proteinExistence type="inferred from homology"/>
<sequence>MFRWRLLTALIGAPLMLGALWRGGAWWGAILAAIAVWGALELGDLFVAKGAGQPQRDVLICAGLAGFLMAPALESLAATRWVALVGLLLPTTAFAYAALRAWARGASVLLEASAAVFAFSYVGVLMGFWWLLRSPGPDGWHHALLALLGTWGTDVLAYSTGKLMGRRRLLPRVSPGKTVEGAVGGLAGGVGTVVGVGSLALGLPAWWTLGLGVVVALAAELGDLAESALKRDANVKDSGWLLPGHGGILDRMDSALVTGLAAYLWTLLVSRP</sequence>
<evidence type="ECO:0000256" key="1">
    <source>
        <dbReference type="ARBA" id="ARBA00001698"/>
    </source>
</evidence>
<keyword evidence="14" id="KW-0443">Lipid metabolism</keyword>
<feature type="transmembrane region" description="Helical" evidence="19">
    <location>
        <begin position="81"/>
        <end position="99"/>
    </location>
</feature>
<comment type="subcellular location">
    <subcellularLocation>
        <location evidence="2">Cell membrane</location>
        <topology evidence="2">Multi-pass membrane protein</topology>
    </subcellularLocation>
</comment>
<keyword evidence="11 18" id="KW-0812">Transmembrane</keyword>
<name>A0ABZ1BKI2_9FIRM</name>
<dbReference type="PANTHER" id="PTHR46382">
    <property type="entry name" value="PHOSPHATIDATE CYTIDYLYLTRANSFERASE"/>
    <property type="match status" value="1"/>
</dbReference>
<dbReference type="RefSeq" id="WP_324667554.1">
    <property type="nucleotide sequence ID" value="NZ_CP141614.1"/>
</dbReference>
<dbReference type="Proteomes" id="UP001333102">
    <property type="component" value="Chromosome"/>
</dbReference>
<dbReference type="Pfam" id="PF01148">
    <property type="entry name" value="CTP_transf_1"/>
    <property type="match status" value="1"/>
</dbReference>
<keyword evidence="10 18" id="KW-0808">Transferase</keyword>
<keyword evidence="8" id="KW-1003">Cell membrane</keyword>
<keyword evidence="13 19" id="KW-1133">Transmembrane helix</keyword>
<feature type="transmembrane region" description="Helical" evidence="19">
    <location>
        <begin position="58"/>
        <end position="75"/>
    </location>
</feature>
<evidence type="ECO:0000256" key="6">
    <source>
        <dbReference type="ARBA" id="ARBA00012487"/>
    </source>
</evidence>
<evidence type="ECO:0000256" key="8">
    <source>
        <dbReference type="ARBA" id="ARBA00022475"/>
    </source>
</evidence>
<feature type="transmembrane region" description="Helical" evidence="19">
    <location>
        <begin position="108"/>
        <end position="131"/>
    </location>
</feature>
<evidence type="ECO:0000313" key="21">
    <source>
        <dbReference type="Proteomes" id="UP001333102"/>
    </source>
</evidence>
<accession>A0ABZ1BKI2</accession>
<evidence type="ECO:0000256" key="16">
    <source>
        <dbReference type="ARBA" id="ARBA00023209"/>
    </source>
</evidence>
<evidence type="ECO:0000256" key="7">
    <source>
        <dbReference type="ARBA" id="ARBA00019373"/>
    </source>
</evidence>
<keyword evidence="15 19" id="KW-0472">Membrane</keyword>
<reference evidence="21" key="1">
    <citation type="submission" date="2023-12" db="EMBL/GenBank/DDBJ databases">
        <title>Novel isolates from deep terrestrial aquifers shed light on the physiology and ecology of the class Limnochordia.</title>
        <authorList>
            <person name="Karnachuk O.V."/>
            <person name="Lukina A.P."/>
            <person name="Avakyan M.R."/>
            <person name="Kadnikov V."/>
            <person name="Begmatov S."/>
            <person name="Beletsky A.V."/>
            <person name="Mardanov A.V."/>
            <person name="Ravin N.V."/>
        </authorList>
    </citation>
    <scope>NUCLEOTIDE SEQUENCE [LARGE SCALE GENOMIC DNA]</scope>
    <source>
        <strain evidence="21">LN</strain>
    </source>
</reference>
<dbReference type="EMBL" id="CP141614">
    <property type="protein sequence ID" value="WRP13309.1"/>
    <property type="molecule type" value="Genomic_DNA"/>
</dbReference>
<protein>
    <recommendedName>
        <fullName evidence="7 18">Phosphatidate cytidylyltransferase</fullName>
        <ecNumber evidence="6 18">2.7.7.41</ecNumber>
    </recommendedName>
</protein>
<evidence type="ECO:0000256" key="3">
    <source>
        <dbReference type="ARBA" id="ARBA00005119"/>
    </source>
</evidence>
<comment type="catalytic activity">
    <reaction evidence="1 18">
        <text>a 1,2-diacyl-sn-glycero-3-phosphate + CTP + H(+) = a CDP-1,2-diacyl-sn-glycerol + diphosphate</text>
        <dbReference type="Rhea" id="RHEA:16229"/>
        <dbReference type="ChEBI" id="CHEBI:15378"/>
        <dbReference type="ChEBI" id="CHEBI:33019"/>
        <dbReference type="ChEBI" id="CHEBI:37563"/>
        <dbReference type="ChEBI" id="CHEBI:58332"/>
        <dbReference type="ChEBI" id="CHEBI:58608"/>
        <dbReference type="EC" id="2.7.7.41"/>
    </reaction>
</comment>
<evidence type="ECO:0000256" key="11">
    <source>
        <dbReference type="ARBA" id="ARBA00022692"/>
    </source>
</evidence>
<evidence type="ECO:0000256" key="5">
    <source>
        <dbReference type="ARBA" id="ARBA00010185"/>
    </source>
</evidence>
<comment type="similarity">
    <text evidence="5 18">Belongs to the CDS family.</text>
</comment>
<feature type="transmembrane region" description="Helical" evidence="19">
    <location>
        <begin position="182"/>
        <end position="200"/>
    </location>
</feature>
<evidence type="ECO:0000256" key="9">
    <source>
        <dbReference type="ARBA" id="ARBA00022516"/>
    </source>
</evidence>
<evidence type="ECO:0000256" key="4">
    <source>
        <dbReference type="ARBA" id="ARBA00005189"/>
    </source>
</evidence>
<keyword evidence="9" id="KW-0444">Lipid biosynthesis</keyword>
<keyword evidence="21" id="KW-1185">Reference proteome</keyword>
<feature type="transmembrane region" description="Helical" evidence="19">
    <location>
        <begin position="28"/>
        <end position="46"/>
    </location>
</feature>
<evidence type="ECO:0000256" key="10">
    <source>
        <dbReference type="ARBA" id="ARBA00022679"/>
    </source>
</evidence>
<keyword evidence="17" id="KW-1208">Phospholipid metabolism</keyword>
<evidence type="ECO:0000313" key="20">
    <source>
        <dbReference type="EMBL" id="WRP13309.1"/>
    </source>
</evidence>
<evidence type="ECO:0000256" key="17">
    <source>
        <dbReference type="ARBA" id="ARBA00023264"/>
    </source>
</evidence>
<keyword evidence="12 18" id="KW-0548">Nucleotidyltransferase</keyword>
<evidence type="ECO:0000256" key="15">
    <source>
        <dbReference type="ARBA" id="ARBA00023136"/>
    </source>
</evidence>